<evidence type="ECO:0000313" key="1">
    <source>
        <dbReference type="EMBL" id="KDN25852.1"/>
    </source>
</evidence>
<dbReference type="Proteomes" id="UP000035860">
    <property type="component" value="Unassembled WGS sequence"/>
</dbReference>
<organism evidence="1 2">
    <name type="scientific">Moraxella bovoculi 237</name>
    <dbReference type="NCBI Taxonomy" id="743974"/>
    <lineage>
        <taxon>Bacteria</taxon>
        <taxon>Pseudomonadati</taxon>
        <taxon>Pseudomonadota</taxon>
        <taxon>Gammaproteobacteria</taxon>
        <taxon>Moraxellales</taxon>
        <taxon>Moraxellaceae</taxon>
        <taxon>Moraxella</taxon>
    </lineage>
</organism>
<protein>
    <submittedName>
        <fullName evidence="1">Putative SlyX protein</fullName>
    </submittedName>
</protein>
<evidence type="ECO:0000313" key="2">
    <source>
        <dbReference type="Proteomes" id="UP000035860"/>
    </source>
</evidence>
<keyword evidence="2" id="KW-1185">Reference proteome</keyword>
<dbReference type="AlphaFoldDB" id="A0A066UIZ9"/>
<gene>
    <name evidence="1" type="ORF">MBO_01620</name>
</gene>
<proteinExistence type="predicted"/>
<dbReference type="PANTHER" id="PTHR36508">
    <property type="entry name" value="PROTEIN SLYX"/>
    <property type="match status" value="1"/>
</dbReference>
<dbReference type="PANTHER" id="PTHR36508:SF1">
    <property type="entry name" value="PROTEIN SLYX"/>
    <property type="match status" value="1"/>
</dbReference>
<dbReference type="RefSeq" id="WP_036362398.1">
    <property type="nucleotide sequence ID" value="NZ_AOMT01000005.1"/>
</dbReference>
<dbReference type="Pfam" id="PF04102">
    <property type="entry name" value="SlyX"/>
    <property type="match status" value="1"/>
</dbReference>
<name>A0A066UIZ9_9GAMM</name>
<comment type="caution">
    <text evidence="1">The sequence shown here is derived from an EMBL/GenBank/DDBJ whole genome shotgun (WGS) entry which is preliminary data.</text>
</comment>
<sequence length="71" mass="8146">MSDTHADITDLQIKIAYLENTVDTLNDVIAQQDKALKDLQDQLKLLYKFLESRDDDGIAPFDLLADRPPHY</sequence>
<reference evidence="1 2" key="1">
    <citation type="journal article" date="2014" name="Genome Announc.">
        <title>Draft Genome Sequence of Moraxella bovoculi Strain 237T (ATCC BAA-1259T) Isolated from a Calf with Infectious Bovine Keratoconjunctivitis.</title>
        <authorList>
            <person name="Calcutt M.J."/>
            <person name="Foecking M.F."/>
            <person name="Martin N.T."/>
            <person name="Mhlanga-Mutangadura T."/>
            <person name="Reilly T.J."/>
        </authorList>
    </citation>
    <scope>NUCLEOTIDE SEQUENCE [LARGE SCALE GENOMIC DNA]</scope>
    <source>
        <strain evidence="1 2">237</strain>
    </source>
</reference>
<dbReference type="EMBL" id="AOMT01000005">
    <property type="protein sequence ID" value="KDN25852.1"/>
    <property type="molecule type" value="Genomic_DNA"/>
</dbReference>
<dbReference type="InterPro" id="IPR007236">
    <property type="entry name" value="SlyX"/>
</dbReference>
<accession>A0A066UIZ9</accession>
<dbReference type="eggNOG" id="COG2900">
    <property type="taxonomic scope" value="Bacteria"/>
</dbReference>